<protein>
    <recommendedName>
        <fullName evidence="2">Fungal lipase-type domain-containing protein</fullName>
    </recommendedName>
</protein>
<feature type="region of interest" description="Disordered" evidence="1">
    <location>
        <begin position="1"/>
        <end position="20"/>
    </location>
</feature>
<dbReference type="EMBL" id="LGRX02005264">
    <property type="protein sequence ID" value="KAK3278832.1"/>
    <property type="molecule type" value="Genomic_DNA"/>
</dbReference>
<name>A0AAE0GIW0_9CHLO</name>
<evidence type="ECO:0000313" key="3">
    <source>
        <dbReference type="EMBL" id="KAK3278832.1"/>
    </source>
</evidence>
<proteinExistence type="predicted"/>
<dbReference type="PANTHER" id="PTHR45856">
    <property type="entry name" value="ALPHA/BETA-HYDROLASES SUPERFAMILY PROTEIN"/>
    <property type="match status" value="1"/>
</dbReference>
<dbReference type="Proteomes" id="UP001190700">
    <property type="component" value="Unassembled WGS sequence"/>
</dbReference>
<dbReference type="SUPFAM" id="SSF53474">
    <property type="entry name" value="alpha/beta-Hydrolases"/>
    <property type="match status" value="1"/>
</dbReference>
<dbReference type="Gene3D" id="3.40.50.1820">
    <property type="entry name" value="alpha/beta hydrolase"/>
    <property type="match status" value="1"/>
</dbReference>
<keyword evidence="4" id="KW-1185">Reference proteome</keyword>
<dbReference type="AlphaFoldDB" id="A0AAE0GIW0"/>
<sequence length="459" mass="51130">MHYSKAYRASRISPPPSSSALQTSVPGVCKTLLPVVTDFEELHKISCIASLNTAPKEEIEEFFRTLETEQHSEAAPDANEVLVLEIPSCSQRVIVYTDHIKRKQIISFRGTKNIKNFFSNVNYVKSTAPVGAPGGVPMHRGYRNVAAKCQAILDGVVSEGYDLLLTGHSLGGAVALIVAMHYASRGWSVDKVVTFGAPKVGPKNCFRLCGQHLAILRVENIDDVIPLLPISFNLPRSYSHIGHGLLIDKKKSNCYALSPQAEVPDLVNGVDEPSAKKGKRLRAVRAAKVLSSKSIRRLRTKVIDRKKRPRGASNMRPLHVDQELKRRPPLGKLAPRTGGHPGFMTRPAVKLDSSQKDLLGMESGTQRRRRGRWFRRRRLLGLARVMGRQQRPFTKRPSLMKRLVELTADPEGMERLQCHRMLRYVDVLKELADGQQAGTIIEMEVLEMFGVKDDDSGNV</sequence>
<evidence type="ECO:0000313" key="4">
    <source>
        <dbReference type="Proteomes" id="UP001190700"/>
    </source>
</evidence>
<dbReference type="CDD" id="cd00519">
    <property type="entry name" value="Lipase_3"/>
    <property type="match status" value="1"/>
</dbReference>
<dbReference type="InterPro" id="IPR029058">
    <property type="entry name" value="AB_hydrolase_fold"/>
</dbReference>
<dbReference type="GO" id="GO:0006629">
    <property type="term" value="P:lipid metabolic process"/>
    <property type="evidence" value="ECO:0007669"/>
    <property type="project" value="InterPro"/>
</dbReference>
<dbReference type="InterPro" id="IPR051218">
    <property type="entry name" value="Sec_MonoDiacylglyc_Lipase"/>
</dbReference>
<accession>A0AAE0GIW0</accession>
<reference evidence="3 4" key="1">
    <citation type="journal article" date="2015" name="Genome Biol. Evol.">
        <title>Comparative Genomics of a Bacterivorous Green Alga Reveals Evolutionary Causalities and Consequences of Phago-Mixotrophic Mode of Nutrition.</title>
        <authorList>
            <person name="Burns J.A."/>
            <person name="Paasch A."/>
            <person name="Narechania A."/>
            <person name="Kim E."/>
        </authorList>
    </citation>
    <scope>NUCLEOTIDE SEQUENCE [LARGE SCALE GENOMIC DNA]</scope>
    <source>
        <strain evidence="3 4">PLY_AMNH</strain>
    </source>
</reference>
<feature type="domain" description="Fungal lipase-type" evidence="2">
    <location>
        <begin position="105"/>
        <end position="230"/>
    </location>
</feature>
<dbReference type="PANTHER" id="PTHR45856:SF24">
    <property type="entry name" value="FUNGAL LIPASE-LIKE DOMAIN-CONTAINING PROTEIN"/>
    <property type="match status" value="1"/>
</dbReference>
<dbReference type="InterPro" id="IPR002921">
    <property type="entry name" value="Fungal_lipase-type"/>
</dbReference>
<comment type="caution">
    <text evidence="3">The sequence shown here is derived from an EMBL/GenBank/DDBJ whole genome shotgun (WGS) entry which is preliminary data.</text>
</comment>
<evidence type="ECO:0000259" key="2">
    <source>
        <dbReference type="Pfam" id="PF01764"/>
    </source>
</evidence>
<dbReference type="Pfam" id="PF01764">
    <property type="entry name" value="Lipase_3"/>
    <property type="match status" value="1"/>
</dbReference>
<gene>
    <name evidence="3" type="ORF">CYMTET_13258</name>
</gene>
<evidence type="ECO:0000256" key="1">
    <source>
        <dbReference type="SAM" id="MobiDB-lite"/>
    </source>
</evidence>
<organism evidence="3 4">
    <name type="scientific">Cymbomonas tetramitiformis</name>
    <dbReference type="NCBI Taxonomy" id="36881"/>
    <lineage>
        <taxon>Eukaryota</taxon>
        <taxon>Viridiplantae</taxon>
        <taxon>Chlorophyta</taxon>
        <taxon>Pyramimonadophyceae</taxon>
        <taxon>Pyramimonadales</taxon>
        <taxon>Pyramimonadaceae</taxon>
        <taxon>Cymbomonas</taxon>
    </lineage>
</organism>